<evidence type="ECO:0000313" key="9">
    <source>
        <dbReference type="EMBL" id="GFY70888.1"/>
    </source>
</evidence>
<protein>
    <submittedName>
        <fullName evidence="9">Retrovirus-related Pol polyprotein from transposon 297</fullName>
    </submittedName>
</protein>
<dbReference type="EMBL" id="BMAV01018488">
    <property type="protein sequence ID" value="GFY70888.1"/>
    <property type="molecule type" value="Genomic_DNA"/>
</dbReference>
<dbReference type="FunFam" id="3.10.20.370:FF:000001">
    <property type="entry name" value="Retrovirus-related Pol polyprotein from transposon 17.6-like protein"/>
    <property type="match status" value="1"/>
</dbReference>
<evidence type="ECO:0000256" key="1">
    <source>
        <dbReference type="ARBA" id="ARBA00022679"/>
    </source>
</evidence>
<feature type="domain" description="Reverse transcriptase RNase H-like" evidence="8">
    <location>
        <begin position="47"/>
        <end position="134"/>
    </location>
</feature>
<feature type="region of interest" description="Disordered" evidence="7">
    <location>
        <begin position="1"/>
        <end position="38"/>
    </location>
</feature>
<dbReference type="OrthoDB" id="6433897at2759"/>
<evidence type="ECO:0000256" key="5">
    <source>
        <dbReference type="ARBA" id="ARBA00022801"/>
    </source>
</evidence>
<evidence type="ECO:0000256" key="7">
    <source>
        <dbReference type="SAM" id="MobiDB-lite"/>
    </source>
</evidence>
<organism evidence="9 10">
    <name type="scientific">Trichonephila inaurata madagascariensis</name>
    <dbReference type="NCBI Taxonomy" id="2747483"/>
    <lineage>
        <taxon>Eukaryota</taxon>
        <taxon>Metazoa</taxon>
        <taxon>Ecdysozoa</taxon>
        <taxon>Arthropoda</taxon>
        <taxon>Chelicerata</taxon>
        <taxon>Arachnida</taxon>
        <taxon>Araneae</taxon>
        <taxon>Araneomorphae</taxon>
        <taxon>Entelegynae</taxon>
        <taxon>Araneoidea</taxon>
        <taxon>Nephilidae</taxon>
        <taxon>Trichonephila</taxon>
        <taxon>Trichonephila inaurata</taxon>
    </lineage>
</organism>
<keyword evidence="10" id="KW-1185">Reference proteome</keyword>
<evidence type="ECO:0000256" key="3">
    <source>
        <dbReference type="ARBA" id="ARBA00022722"/>
    </source>
</evidence>
<dbReference type="Proteomes" id="UP000886998">
    <property type="component" value="Unassembled WGS sequence"/>
</dbReference>
<keyword evidence="3" id="KW-0540">Nuclease</keyword>
<gene>
    <name evidence="9" type="primary">pol_2772</name>
    <name evidence="9" type="ORF">TNIN_200411</name>
</gene>
<keyword evidence="6" id="KW-0695">RNA-directed DNA polymerase</keyword>
<keyword evidence="2" id="KW-0548">Nucleotidyltransferase</keyword>
<dbReference type="InterPro" id="IPR043502">
    <property type="entry name" value="DNA/RNA_pol_sf"/>
</dbReference>
<name>A0A8X6YHM8_9ARAC</name>
<comment type="caution">
    <text evidence="9">The sequence shown here is derived from an EMBL/GenBank/DDBJ whole genome shotgun (WGS) entry which is preliminary data.</text>
</comment>
<dbReference type="Gene3D" id="3.10.20.370">
    <property type="match status" value="1"/>
</dbReference>
<evidence type="ECO:0000256" key="6">
    <source>
        <dbReference type="ARBA" id="ARBA00022918"/>
    </source>
</evidence>
<dbReference type="PANTHER" id="PTHR37984">
    <property type="entry name" value="PROTEIN CBG26694"/>
    <property type="match status" value="1"/>
</dbReference>
<keyword evidence="1" id="KW-0808">Transferase</keyword>
<keyword evidence="4" id="KW-0255">Endonuclease</keyword>
<dbReference type="Pfam" id="PF17917">
    <property type="entry name" value="RT_RNaseH"/>
    <property type="match status" value="1"/>
</dbReference>
<dbReference type="InterPro" id="IPR041373">
    <property type="entry name" value="RT_RNaseH"/>
</dbReference>
<dbReference type="SUPFAM" id="SSF56672">
    <property type="entry name" value="DNA/RNA polymerases"/>
    <property type="match status" value="1"/>
</dbReference>
<dbReference type="GO" id="GO:0004519">
    <property type="term" value="F:endonuclease activity"/>
    <property type="evidence" value="ECO:0007669"/>
    <property type="project" value="UniProtKB-KW"/>
</dbReference>
<keyword evidence="5" id="KW-0378">Hydrolase</keyword>
<dbReference type="PANTHER" id="PTHR37984:SF5">
    <property type="entry name" value="PROTEIN NYNRIN-LIKE"/>
    <property type="match status" value="1"/>
</dbReference>
<evidence type="ECO:0000256" key="2">
    <source>
        <dbReference type="ARBA" id="ARBA00022695"/>
    </source>
</evidence>
<evidence type="ECO:0000313" key="10">
    <source>
        <dbReference type="Proteomes" id="UP000886998"/>
    </source>
</evidence>
<dbReference type="InterPro" id="IPR050951">
    <property type="entry name" value="Retrovirus_Pol_polyprotein"/>
</dbReference>
<dbReference type="AlphaFoldDB" id="A0A8X6YHM8"/>
<accession>A0A8X6YHM8</accession>
<evidence type="ECO:0000259" key="8">
    <source>
        <dbReference type="Pfam" id="PF17917"/>
    </source>
</evidence>
<dbReference type="GO" id="GO:0003964">
    <property type="term" value="F:RNA-directed DNA polymerase activity"/>
    <property type="evidence" value="ECO:0007669"/>
    <property type="project" value="UniProtKB-KW"/>
</dbReference>
<feature type="compositionally biased region" description="Basic and acidic residues" evidence="7">
    <location>
        <begin position="10"/>
        <end position="27"/>
    </location>
</feature>
<reference evidence="9" key="1">
    <citation type="submission" date="2020-08" db="EMBL/GenBank/DDBJ databases">
        <title>Multicomponent nature underlies the extraordinary mechanical properties of spider dragline silk.</title>
        <authorList>
            <person name="Kono N."/>
            <person name="Nakamura H."/>
            <person name="Mori M."/>
            <person name="Yoshida Y."/>
            <person name="Ohtoshi R."/>
            <person name="Malay A.D."/>
            <person name="Moran D.A.P."/>
            <person name="Tomita M."/>
            <person name="Numata K."/>
            <person name="Arakawa K."/>
        </authorList>
    </citation>
    <scope>NUCLEOTIDE SEQUENCE</scope>
</reference>
<dbReference type="GO" id="GO:0016787">
    <property type="term" value="F:hydrolase activity"/>
    <property type="evidence" value="ECO:0007669"/>
    <property type="project" value="UniProtKB-KW"/>
</dbReference>
<sequence>MLMEISSRLSRLETREQSSSRGPEGRFHRQSSSRESGAHKHCWYLRPDASLAIVVDSSDTAVGAALHQQTSEGWQPLAFFSKTLSPVQRRYSAYDRELLAAYMAIKYFRPMVEGRVFTLFTDHKPLVYAFKQEKGRN</sequence>
<proteinExistence type="predicted"/>
<evidence type="ECO:0000256" key="4">
    <source>
        <dbReference type="ARBA" id="ARBA00022759"/>
    </source>
</evidence>
<dbReference type="CDD" id="cd09274">
    <property type="entry name" value="RNase_HI_RT_Ty3"/>
    <property type="match status" value="1"/>
</dbReference>